<evidence type="ECO:0000256" key="1">
    <source>
        <dbReference type="ARBA" id="ARBA00022801"/>
    </source>
</evidence>
<dbReference type="AlphaFoldDB" id="Q0EYW4"/>
<comment type="caution">
    <text evidence="4">The sequence shown here is derived from an EMBL/GenBank/DDBJ whole genome shotgun (WGS) entry which is preliminary data.</text>
</comment>
<dbReference type="FunCoup" id="Q0EYW4">
    <property type="interactions" value="107"/>
</dbReference>
<evidence type="ECO:0000313" key="4">
    <source>
        <dbReference type="EMBL" id="EAU54443.1"/>
    </source>
</evidence>
<proteinExistence type="predicted"/>
<sequence length="406" mass="43571">MMNYPGVIAGDDEVMKKIRLAQQHHKPVDGHAPGLRGEAAAAYAQAGITTDHECITIEEARGKIALGMHILIREGSAAKNFAALAPLITEHPASCMFCSDDLHPDDLVRGHINLLVSRAIKLGYDPVAVLRCASLNPVRHYKLDVGMLQPGDAADFLLVDNLHDFHIHSTWINGIMVAEHGRSLIPRCHPLPINRFGTSAKSPTDFRVPAAGSTIRVIEAAENQLVTGSAIATARIADHAVVADTDRDLLKIAVVNRYRDATPATAFIRGFGLQRGAIASSVAHDSHNIIAVGTSDEQICRAVNLLIAEQGGISATCADESMLVPLPIAGLMSDQDGYQLAQHYADINRFVRQLGGPMQAPFMTLSFMALLVIPSLKLSDQGLFDGETFSFTSLFIAEADTHAAAT</sequence>
<dbReference type="GO" id="GO:0000034">
    <property type="term" value="F:adenine deaminase activity"/>
    <property type="evidence" value="ECO:0007669"/>
    <property type="project" value="TreeGrafter"/>
</dbReference>
<feature type="domain" description="Amidohydrolase-related" evidence="2">
    <location>
        <begin position="1"/>
        <end position="174"/>
    </location>
</feature>
<dbReference type="Pfam" id="PF01979">
    <property type="entry name" value="Amidohydro_1"/>
    <property type="match status" value="1"/>
</dbReference>
<dbReference type="eggNOG" id="COG1001">
    <property type="taxonomic scope" value="Bacteria"/>
</dbReference>
<dbReference type="InParanoid" id="Q0EYW4"/>
<dbReference type="Gene3D" id="3.20.20.140">
    <property type="entry name" value="Metal-dependent hydrolases"/>
    <property type="match status" value="1"/>
</dbReference>
<dbReference type="EMBL" id="AATS01000008">
    <property type="protein sequence ID" value="EAU54443.1"/>
    <property type="molecule type" value="Genomic_DNA"/>
</dbReference>
<dbReference type="Proteomes" id="UP000005297">
    <property type="component" value="Unassembled WGS sequence"/>
</dbReference>
<keyword evidence="5" id="KW-1185">Reference proteome</keyword>
<dbReference type="PANTHER" id="PTHR11113:SF2">
    <property type="entry name" value="ADENINE DEAMINASE"/>
    <property type="match status" value="1"/>
</dbReference>
<dbReference type="Pfam" id="PF13382">
    <property type="entry name" value="Adenine_deam_C"/>
    <property type="match status" value="1"/>
</dbReference>
<protein>
    <submittedName>
        <fullName evidence="4">Adenine deaminase</fullName>
    </submittedName>
</protein>
<organism evidence="4 5">
    <name type="scientific">Mariprofundus ferrooxydans PV-1</name>
    <dbReference type="NCBI Taxonomy" id="314345"/>
    <lineage>
        <taxon>Bacteria</taxon>
        <taxon>Pseudomonadati</taxon>
        <taxon>Pseudomonadota</taxon>
        <taxon>Candidatius Mariprofundia</taxon>
        <taxon>Mariprofundales</taxon>
        <taxon>Mariprofundaceae</taxon>
        <taxon>Mariprofundus</taxon>
    </lineage>
</organism>
<evidence type="ECO:0000259" key="2">
    <source>
        <dbReference type="Pfam" id="PF01979"/>
    </source>
</evidence>
<dbReference type="InterPro" id="IPR026912">
    <property type="entry name" value="Adenine_deam_C"/>
</dbReference>
<keyword evidence="1" id="KW-0378">Hydrolase</keyword>
<accession>Q0EYW4</accession>
<gene>
    <name evidence="4" type="ORF">SPV1_08496</name>
</gene>
<evidence type="ECO:0000313" key="5">
    <source>
        <dbReference type="Proteomes" id="UP000005297"/>
    </source>
</evidence>
<dbReference type="InterPro" id="IPR006680">
    <property type="entry name" value="Amidohydro-rel"/>
</dbReference>
<dbReference type="PANTHER" id="PTHR11113">
    <property type="entry name" value="N-ACETYLGLUCOSAMINE-6-PHOSPHATE DEACETYLASE"/>
    <property type="match status" value="1"/>
</dbReference>
<evidence type="ECO:0000259" key="3">
    <source>
        <dbReference type="Pfam" id="PF13382"/>
    </source>
</evidence>
<reference evidence="4 5" key="1">
    <citation type="submission" date="2006-09" db="EMBL/GenBank/DDBJ databases">
        <authorList>
            <person name="Emerson D."/>
            <person name="Ferriera S."/>
            <person name="Johnson J."/>
            <person name="Kravitz S."/>
            <person name="Halpern A."/>
            <person name="Remington K."/>
            <person name="Beeson K."/>
            <person name="Tran B."/>
            <person name="Rogers Y.-H."/>
            <person name="Friedman R."/>
            <person name="Venter J.C."/>
        </authorList>
    </citation>
    <scope>NUCLEOTIDE SEQUENCE [LARGE SCALE GENOMIC DNA]</scope>
    <source>
        <strain evidence="4 5">PV-1</strain>
    </source>
</reference>
<feature type="domain" description="Adenine deaminase C-terminal" evidence="3">
    <location>
        <begin position="224"/>
        <end position="389"/>
    </location>
</feature>
<dbReference type="SUPFAM" id="SSF51556">
    <property type="entry name" value="Metallo-dependent hydrolases"/>
    <property type="match status" value="1"/>
</dbReference>
<dbReference type="InterPro" id="IPR032466">
    <property type="entry name" value="Metal_Hydrolase"/>
</dbReference>
<dbReference type="HOGENOM" id="CLU_027935_2_0_0"/>
<name>Q0EYW4_9PROT</name>